<feature type="non-terminal residue" evidence="1">
    <location>
        <position position="101"/>
    </location>
</feature>
<sequence length="101" mass="11515">MAHKKPVVGPPSLYVQSLGPQDASYWKMEIEDLFCLYNKLGDCCVLDFKSLRFAHDLSLTTDGGFLYVISGMFVSWMNHWNNDCQGVGDKTQHHFEQLAEI</sequence>
<dbReference type="EMBL" id="KN831944">
    <property type="protein sequence ID" value="KIO15103.1"/>
    <property type="molecule type" value="Genomic_DNA"/>
</dbReference>
<protein>
    <submittedName>
        <fullName evidence="1">Uncharacterized protein</fullName>
    </submittedName>
</protein>
<dbReference type="InParanoid" id="A0A0C3K107"/>
<dbReference type="AlphaFoldDB" id="A0A0C3K107"/>
<reference evidence="2" key="2">
    <citation type="submission" date="2015-01" db="EMBL/GenBank/DDBJ databases">
        <title>Evolutionary Origins and Diversification of the Mycorrhizal Mutualists.</title>
        <authorList>
            <consortium name="DOE Joint Genome Institute"/>
            <consortium name="Mycorrhizal Genomics Consortium"/>
            <person name="Kohler A."/>
            <person name="Kuo A."/>
            <person name="Nagy L.G."/>
            <person name="Floudas D."/>
            <person name="Copeland A."/>
            <person name="Barry K.W."/>
            <person name="Cichocki N."/>
            <person name="Veneault-Fourrey C."/>
            <person name="LaButti K."/>
            <person name="Lindquist E.A."/>
            <person name="Lipzen A."/>
            <person name="Lundell T."/>
            <person name="Morin E."/>
            <person name="Murat C."/>
            <person name="Riley R."/>
            <person name="Ohm R."/>
            <person name="Sun H."/>
            <person name="Tunlid A."/>
            <person name="Henrissat B."/>
            <person name="Grigoriev I.V."/>
            <person name="Hibbett D.S."/>
            <person name="Martin F."/>
        </authorList>
    </citation>
    <scope>NUCLEOTIDE SEQUENCE [LARGE SCALE GENOMIC DNA]</scope>
    <source>
        <strain evidence="2">Marx 270</strain>
    </source>
</reference>
<organism evidence="1 2">
    <name type="scientific">Pisolithus tinctorius Marx 270</name>
    <dbReference type="NCBI Taxonomy" id="870435"/>
    <lineage>
        <taxon>Eukaryota</taxon>
        <taxon>Fungi</taxon>
        <taxon>Dikarya</taxon>
        <taxon>Basidiomycota</taxon>
        <taxon>Agaricomycotina</taxon>
        <taxon>Agaricomycetes</taxon>
        <taxon>Agaricomycetidae</taxon>
        <taxon>Boletales</taxon>
        <taxon>Sclerodermatineae</taxon>
        <taxon>Pisolithaceae</taxon>
        <taxon>Pisolithus</taxon>
    </lineage>
</organism>
<accession>A0A0C3K107</accession>
<reference evidence="1 2" key="1">
    <citation type="submission" date="2014-04" db="EMBL/GenBank/DDBJ databases">
        <authorList>
            <consortium name="DOE Joint Genome Institute"/>
            <person name="Kuo A."/>
            <person name="Kohler A."/>
            <person name="Costa M.D."/>
            <person name="Nagy L.G."/>
            <person name="Floudas D."/>
            <person name="Copeland A."/>
            <person name="Barry K.W."/>
            <person name="Cichocki N."/>
            <person name="Veneault-Fourrey C."/>
            <person name="LaButti K."/>
            <person name="Lindquist E.A."/>
            <person name="Lipzen A."/>
            <person name="Lundell T."/>
            <person name="Morin E."/>
            <person name="Murat C."/>
            <person name="Sun H."/>
            <person name="Tunlid A."/>
            <person name="Henrissat B."/>
            <person name="Grigoriev I.V."/>
            <person name="Hibbett D.S."/>
            <person name="Martin F."/>
            <person name="Nordberg H.P."/>
            <person name="Cantor M.N."/>
            <person name="Hua S.X."/>
        </authorList>
    </citation>
    <scope>NUCLEOTIDE SEQUENCE [LARGE SCALE GENOMIC DNA]</scope>
    <source>
        <strain evidence="1 2">Marx 270</strain>
    </source>
</reference>
<gene>
    <name evidence="1" type="ORF">M404DRAFT_991801</name>
</gene>
<evidence type="ECO:0000313" key="1">
    <source>
        <dbReference type="EMBL" id="KIO15103.1"/>
    </source>
</evidence>
<keyword evidence="2" id="KW-1185">Reference proteome</keyword>
<dbReference type="HOGENOM" id="CLU_2298404_0_0_1"/>
<evidence type="ECO:0000313" key="2">
    <source>
        <dbReference type="Proteomes" id="UP000054217"/>
    </source>
</evidence>
<proteinExistence type="predicted"/>
<name>A0A0C3K107_PISTI</name>
<dbReference type="Proteomes" id="UP000054217">
    <property type="component" value="Unassembled WGS sequence"/>
</dbReference>